<name>A0A517NSE4_9BACT</name>
<feature type="compositionally biased region" description="Polar residues" evidence="1">
    <location>
        <begin position="1"/>
        <end position="12"/>
    </location>
</feature>
<proteinExistence type="predicted"/>
<dbReference type="EMBL" id="CP036526">
    <property type="protein sequence ID" value="QDT10025.1"/>
    <property type="molecule type" value="Genomic_DNA"/>
</dbReference>
<reference evidence="2 3" key="1">
    <citation type="submission" date="2019-02" db="EMBL/GenBank/DDBJ databases">
        <title>Deep-cultivation of Planctomycetes and their phenomic and genomic characterization uncovers novel biology.</title>
        <authorList>
            <person name="Wiegand S."/>
            <person name="Jogler M."/>
            <person name="Boedeker C."/>
            <person name="Pinto D."/>
            <person name="Vollmers J."/>
            <person name="Rivas-Marin E."/>
            <person name="Kohn T."/>
            <person name="Peeters S.H."/>
            <person name="Heuer A."/>
            <person name="Rast P."/>
            <person name="Oberbeckmann S."/>
            <person name="Bunk B."/>
            <person name="Jeske O."/>
            <person name="Meyerdierks A."/>
            <person name="Storesund J.E."/>
            <person name="Kallscheuer N."/>
            <person name="Luecker S."/>
            <person name="Lage O.M."/>
            <person name="Pohl T."/>
            <person name="Merkel B.J."/>
            <person name="Hornburger P."/>
            <person name="Mueller R.-W."/>
            <person name="Bruemmer F."/>
            <person name="Labrenz M."/>
            <person name="Spormann A.M."/>
            <person name="Op den Camp H."/>
            <person name="Overmann J."/>
            <person name="Amann R."/>
            <person name="Jetten M.S.M."/>
            <person name="Mascher T."/>
            <person name="Medema M.H."/>
            <person name="Devos D.P."/>
            <person name="Kaster A.-K."/>
            <person name="Ovreas L."/>
            <person name="Rohde M."/>
            <person name="Galperin M.Y."/>
            <person name="Jogler C."/>
        </authorList>
    </citation>
    <scope>NUCLEOTIDE SEQUENCE [LARGE SCALE GENOMIC DNA]</scope>
    <source>
        <strain evidence="2 3">K23_9</strain>
    </source>
</reference>
<protein>
    <submittedName>
        <fullName evidence="2">Uncharacterized protein</fullName>
    </submittedName>
</protein>
<organism evidence="2 3">
    <name type="scientific">Stieleria marina</name>
    <dbReference type="NCBI Taxonomy" id="1930275"/>
    <lineage>
        <taxon>Bacteria</taxon>
        <taxon>Pseudomonadati</taxon>
        <taxon>Planctomycetota</taxon>
        <taxon>Planctomycetia</taxon>
        <taxon>Pirellulales</taxon>
        <taxon>Pirellulaceae</taxon>
        <taxon>Stieleria</taxon>
    </lineage>
</organism>
<evidence type="ECO:0000313" key="2">
    <source>
        <dbReference type="EMBL" id="QDT10025.1"/>
    </source>
</evidence>
<dbReference type="RefSeq" id="WP_419189866.1">
    <property type="nucleotide sequence ID" value="NZ_CP036526.1"/>
</dbReference>
<evidence type="ECO:0000256" key="1">
    <source>
        <dbReference type="SAM" id="MobiDB-lite"/>
    </source>
</evidence>
<keyword evidence="3" id="KW-1185">Reference proteome</keyword>
<feature type="region of interest" description="Disordered" evidence="1">
    <location>
        <begin position="1"/>
        <end position="20"/>
    </location>
</feature>
<accession>A0A517NSE4</accession>
<evidence type="ECO:0000313" key="3">
    <source>
        <dbReference type="Proteomes" id="UP000319817"/>
    </source>
</evidence>
<dbReference type="Proteomes" id="UP000319817">
    <property type="component" value="Chromosome"/>
</dbReference>
<gene>
    <name evidence="2" type="ORF">K239x_19780</name>
</gene>
<sequence length="239" mass="24340">MNADPQRSNQNGLDVFSTPNASSSDLSLPLAESSAASPCCGGFTKLHFVASALAVTTLIALGAATYFAGQASVAKTSTASESKLAAAAMQLEGFQLPSIDASAALSSDKFSMATGSVGESGEGLFVLDHNSGLLQCAVMYPRLAQFMALYTVNVSEALATGGKGGKYIMATGALDFPTTSARPAAPLVVYVLDTSTGNYACYGVPFNRAAVNSGKPQQGMMILLGTGTANPIADRDSGR</sequence>
<dbReference type="AlphaFoldDB" id="A0A517NSE4"/>